<evidence type="ECO:0000256" key="7">
    <source>
        <dbReference type="ARBA" id="ARBA00023014"/>
    </source>
</evidence>
<evidence type="ECO:0000256" key="2">
    <source>
        <dbReference type="ARBA" id="ARBA00022485"/>
    </source>
</evidence>
<keyword evidence="6" id="KW-0408">Iron</keyword>
<dbReference type="Gene3D" id="3.30.70.20">
    <property type="match status" value="2"/>
</dbReference>
<sequence>MESAKKSVLAARRQFLLDAARMAGGVGMLGLGVGLYAKQAKALPPAAIRPPGAGTEQDFLGACIRCGMCVRDCPYNILFLAKPEQPIATGTPYFVARSGPCEMCEDIPCVKACPTGALDHKLKDIAKSKMGLAVLIDKETCLNFLGLRCDVCYRVCPLIDKAITLDLRHNERTGRHTVFEPVVHSDQCTGCGKCEKACVLEVAAIKVYPVKLAKGELGQHYRIGWEEKQKAGGSLVAPDAEHKYNLPEGMHYESGKGLSSGPAPTPGAGVDSLQGVVPNPGRNAAPAGNMPQNIPGGGLSSRMTDDAPR</sequence>
<dbReference type="InterPro" id="IPR004494">
    <property type="entry name" value="MauM_NapG"/>
</dbReference>
<dbReference type="GO" id="GO:0051539">
    <property type="term" value="F:4 iron, 4 sulfur cluster binding"/>
    <property type="evidence" value="ECO:0007669"/>
    <property type="project" value="UniProtKB-KW"/>
</dbReference>
<reference evidence="10 11" key="1">
    <citation type="submission" date="2018-10" db="EMBL/GenBank/DDBJ databases">
        <title>Genomic Encyclopedia of Type Strains, Phase IV (KMG-IV): sequencing the most valuable type-strain genomes for metagenomic binning, comparative biology and taxonomic classification.</title>
        <authorList>
            <person name="Goeker M."/>
        </authorList>
    </citation>
    <scope>NUCLEOTIDE SEQUENCE [LARGE SCALE GENOMIC DNA]</scope>
    <source>
        <strain evidence="10 11">DSM 26916</strain>
    </source>
</reference>
<dbReference type="InterPro" id="IPR017896">
    <property type="entry name" value="4Fe4S_Fe-S-bd"/>
</dbReference>
<keyword evidence="7" id="KW-0411">Iron-sulfur</keyword>
<keyword evidence="3" id="KW-0479">Metal-binding</keyword>
<dbReference type="Pfam" id="PF12838">
    <property type="entry name" value="Fer4_7"/>
    <property type="match status" value="2"/>
</dbReference>
<dbReference type="InterPro" id="IPR050294">
    <property type="entry name" value="RnfB_subfamily"/>
</dbReference>
<keyword evidence="1" id="KW-0813">Transport</keyword>
<keyword evidence="11" id="KW-1185">Reference proteome</keyword>
<dbReference type="PROSITE" id="PS00198">
    <property type="entry name" value="4FE4S_FER_1"/>
    <property type="match status" value="1"/>
</dbReference>
<dbReference type="CDD" id="cd16373">
    <property type="entry name" value="DMSOR_beta_like"/>
    <property type="match status" value="1"/>
</dbReference>
<dbReference type="AlphaFoldDB" id="A0A497XLZ1"/>
<dbReference type="PANTHER" id="PTHR42859">
    <property type="entry name" value="OXIDOREDUCTASE"/>
    <property type="match status" value="1"/>
</dbReference>
<evidence type="ECO:0000256" key="8">
    <source>
        <dbReference type="SAM" id="MobiDB-lite"/>
    </source>
</evidence>
<dbReference type="NCBIfam" id="NF007012">
    <property type="entry name" value="PRK09476.1"/>
    <property type="match status" value="1"/>
</dbReference>
<comment type="caution">
    <text evidence="10">The sequence shown here is derived from an EMBL/GenBank/DDBJ whole genome shotgun (WGS) entry which is preliminary data.</text>
</comment>
<dbReference type="InterPro" id="IPR017900">
    <property type="entry name" value="4Fe4S_Fe_S_CS"/>
</dbReference>
<dbReference type="PANTHER" id="PTHR42859:SF10">
    <property type="entry name" value="DIMETHYLSULFOXIDE REDUCTASE CHAIN B"/>
    <property type="match status" value="1"/>
</dbReference>
<organism evidence="10 11">
    <name type="scientific">Sulfurisoma sediminicola</name>
    <dbReference type="NCBI Taxonomy" id="1381557"/>
    <lineage>
        <taxon>Bacteria</taxon>
        <taxon>Pseudomonadati</taxon>
        <taxon>Pseudomonadota</taxon>
        <taxon>Betaproteobacteria</taxon>
        <taxon>Nitrosomonadales</taxon>
        <taxon>Sterolibacteriaceae</taxon>
        <taxon>Sulfurisoma</taxon>
    </lineage>
</organism>
<dbReference type="OrthoDB" id="9808559at2"/>
<feature type="domain" description="4Fe-4S ferredoxin-type" evidence="9">
    <location>
        <begin position="53"/>
        <end position="83"/>
    </location>
</feature>
<dbReference type="SUPFAM" id="SSF54862">
    <property type="entry name" value="4Fe-4S ferredoxins"/>
    <property type="match status" value="1"/>
</dbReference>
<evidence type="ECO:0000256" key="3">
    <source>
        <dbReference type="ARBA" id="ARBA00022723"/>
    </source>
</evidence>
<dbReference type="RefSeq" id="WP_121240335.1">
    <property type="nucleotide sequence ID" value="NZ_BHVV01000002.1"/>
</dbReference>
<keyword evidence="5" id="KW-0249">Electron transport</keyword>
<keyword evidence="4" id="KW-0677">Repeat</keyword>
<dbReference type="GO" id="GO:0046872">
    <property type="term" value="F:metal ion binding"/>
    <property type="evidence" value="ECO:0007669"/>
    <property type="project" value="UniProtKB-KW"/>
</dbReference>
<dbReference type="EMBL" id="RCCI01000004">
    <property type="protein sequence ID" value="RLJ68437.1"/>
    <property type="molecule type" value="Genomic_DNA"/>
</dbReference>
<evidence type="ECO:0000313" key="10">
    <source>
        <dbReference type="EMBL" id="RLJ68437.1"/>
    </source>
</evidence>
<proteinExistence type="predicted"/>
<accession>A0A497XLZ1</accession>
<feature type="region of interest" description="Disordered" evidence="8">
    <location>
        <begin position="246"/>
        <end position="309"/>
    </location>
</feature>
<gene>
    <name evidence="10" type="ORF">DFR35_0998</name>
</gene>
<evidence type="ECO:0000256" key="1">
    <source>
        <dbReference type="ARBA" id="ARBA00022448"/>
    </source>
</evidence>
<evidence type="ECO:0000256" key="6">
    <source>
        <dbReference type="ARBA" id="ARBA00023004"/>
    </source>
</evidence>
<dbReference type="Proteomes" id="UP000268908">
    <property type="component" value="Unassembled WGS sequence"/>
</dbReference>
<keyword evidence="2" id="KW-0004">4Fe-4S</keyword>
<dbReference type="NCBIfam" id="TIGR00397">
    <property type="entry name" value="mauM_napG"/>
    <property type="match status" value="1"/>
</dbReference>
<evidence type="ECO:0000256" key="5">
    <source>
        <dbReference type="ARBA" id="ARBA00022982"/>
    </source>
</evidence>
<dbReference type="PROSITE" id="PS51379">
    <property type="entry name" value="4FE4S_FER_2"/>
    <property type="match status" value="3"/>
</dbReference>
<evidence type="ECO:0000256" key="4">
    <source>
        <dbReference type="ARBA" id="ARBA00022737"/>
    </source>
</evidence>
<name>A0A497XLZ1_9PROT</name>
<protein>
    <submittedName>
        <fullName evidence="10">Periplasmic nitrate reductase subunit NapG</fullName>
    </submittedName>
</protein>
<evidence type="ECO:0000259" key="9">
    <source>
        <dbReference type="PROSITE" id="PS51379"/>
    </source>
</evidence>
<feature type="domain" description="4Fe-4S ferredoxin-type" evidence="9">
    <location>
        <begin position="91"/>
        <end position="123"/>
    </location>
</feature>
<evidence type="ECO:0000313" key="11">
    <source>
        <dbReference type="Proteomes" id="UP000268908"/>
    </source>
</evidence>
<feature type="domain" description="4Fe-4S ferredoxin-type" evidence="9">
    <location>
        <begin position="179"/>
        <end position="208"/>
    </location>
</feature>